<evidence type="ECO:0000256" key="1">
    <source>
        <dbReference type="ARBA" id="ARBA00001750"/>
    </source>
</evidence>
<evidence type="ECO:0000256" key="15">
    <source>
        <dbReference type="ARBA" id="ARBA00050054"/>
    </source>
</evidence>
<dbReference type="InterPro" id="IPR005814">
    <property type="entry name" value="Aminotrans_3"/>
</dbReference>
<evidence type="ECO:0000256" key="4">
    <source>
        <dbReference type="ARBA" id="ARBA00008954"/>
    </source>
</evidence>
<dbReference type="SUPFAM" id="SSF53383">
    <property type="entry name" value="PLP-dependent transferases"/>
    <property type="match status" value="1"/>
</dbReference>
<dbReference type="InterPro" id="IPR015424">
    <property type="entry name" value="PyrdxlP-dep_Trfase"/>
</dbReference>
<keyword evidence="8 17" id="KW-0808">Transferase</keyword>
<dbReference type="GO" id="GO:0047298">
    <property type="term" value="F:(S)-3-amino-2-methylpropionate transaminase activity"/>
    <property type="evidence" value="ECO:0007669"/>
    <property type="project" value="UniProtKB-EC"/>
</dbReference>
<evidence type="ECO:0000256" key="12">
    <source>
        <dbReference type="ARBA" id="ARBA00030857"/>
    </source>
</evidence>
<name>A0A4R2P491_9BACL</name>
<evidence type="ECO:0000256" key="16">
    <source>
        <dbReference type="RuleBase" id="RU003560"/>
    </source>
</evidence>
<dbReference type="GO" id="GO:0034386">
    <property type="term" value="F:4-aminobutyrate:2-oxoglutarate transaminase activity"/>
    <property type="evidence" value="ECO:0007669"/>
    <property type="project" value="UniProtKB-EC"/>
</dbReference>
<dbReference type="GO" id="GO:0042802">
    <property type="term" value="F:identical protein binding"/>
    <property type="evidence" value="ECO:0007669"/>
    <property type="project" value="TreeGrafter"/>
</dbReference>
<dbReference type="NCBIfam" id="TIGR00700">
    <property type="entry name" value="GABAtrnsam"/>
    <property type="match status" value="1"/>
</dbReference>
<dbReference type="EC" id="2.6.1.19" evidence="6"/>
<evidence type="ECO:0000256" key="5">
    <source>
        <dbReference type="ARBA" id="ARBA00012876"/>
    </source>
</evidence>
<keyword evidence="9 16" id="KW-0663">Pyridoxal phosphate</keyword>
<evidence type="ECO:0000256" key="11">
    <source>
        <dbReference type="ARBA" id="ARBA00030204"/>
    </source>
</evidence>
<comment type="caution">
    <text evidence="17">The sequence shown here is derived from an EMBL/GenBank/DDBJ whole genome shotgun (WGS) entry which is preliminary data.</text>
</comment>
<dbReference type="FunFam" id="3.40.640.10:FF:000013">
    <property type="entry name" value="4-aminobutyrate aminotransferase"/>
    <property type="match status" value="1"/>
</dbReference>
<proteinExistence type="inferred from homology"/>
<reference evidence="17 18" key="1">
    <citation type="submission" date="2019-03" db="EMBL/GenBank/DDBJ databases">
        <title>Genomic Encyclopedia of Type Strains, Phase IV (KMG-IV): sequencing the most valuable type-strain genomes for metagenomic binning, comparative biology and taxonomic classification.</title>
        <authorList>
            <person name="Goeker M."/>
        </authorList>
    </citation>
    <scope>NUCLEOTIDE SEQUENCE [LARGE SCALE GENOMIC DNA]</scope>
    <source>
        <strain evidence="17 18">DSM 19377</strain>
    </source>
</reference>
<dbReference type="EMBL" id="SLXK01000009">
    <property type="protein sequence ID" value="TCP29629.1"/>
    <property type="molecule type" value="Genomic_DNA"/>
</dbReference>
<evidence type="ECO:0000256" key="3">
    <source>
        <dbReference type="ARBA" id="ARBA00005176"/>
    </source>
</evidence>
<evidence type="ECO:0000256" key="7">
    <source>
        <dbReference type="ARBA" id="ARBA00022576"/>
    </source>
</evidence>
<comment type="pathway">
    <text evidence="3">Amino-acid degradation; 4-aminobutanoate degradation.</text>
</comment>
<dbReference type="AlphaFoldDB" id="A0A4R2P491"/>
<dbReference type="InterPro" id="IPR015421">
    <property type="entry name" value="PyrdxlP-dep_Trfase_major"/>
</dbReference>
<evidence type="ECO:0000313" key="18">
    <source>
        <dbReference type="Proteomes" id="UP000295416"/>
    </source>
</evidence>
<organism evidence="17 18">
    <name type="scientific">Scopulibacillus darangshiensis</name>
    <dbReference type="NCBI Taxonomy" id="442528"/>
    <lineage>
        <taxon>Bacteria</taxon>
        <taxon>Bacillati</taxon>
        <taxon>Bacillota</taxon>
        <taxon>Bacilli</taxon>
        <taxon>Bacillales</taxon>
        <taxon>Sporolactobacillaceae</taxon>
        <taxon>Scopulibacillus</taxon>
    </lineage>
</organism>
<dbReference type="NCBIfam" id="NF005376">
    <property type="entry name" value="PRK06918.1"/>
    <property type="match status" value="1"/>
</dbReference>
<evidence type="ECO:0000256" key="2">
    <source>
        <dbReference type="ARBA" id="ARBA00001933"/>
    </source>
</evidence>
<accession>A0A4R2P491</accession>
<dbReference type="Gene3D" id="3.40.640.10">
    <property type="entry name" value="Type I PLP-dependent aspartate aminotransferase-like (Major domain)"/>
    <property type="match status" value="1"/>
</dbReference>
<keyword evidence="7 17" id="KW-0032">Aminotransferase</keyword>
<dbReference type="GO" id="GO:0009448">
    <property type="term" value="P:gamma-aminobutyric acid metabolic process"/>
    <property type="evidence" value="ECO:0007669"/>
    <property type="project" value="InterPro"/>
</dbReference>
<dbReference type="InterPro" id="IPR004632">
    <property type="entry name" value="4NH2But_aminotransferase_bac"/>
</dbReference>
<evidence type="ECO:0000256" key="10">
    <source>
        <dbReference type="ARBA" id="ARBA00029760"/>
    </source>
</evidence>
<comment type="catalytic activity">
    <reaction evidence="1">
        <text>(S)-3-amino-2-methylpropanoate + 2-oxoglutarate = 2-methyl-3-oxopropanoate + L-glutamate</text>
        <dbReference type="Rhea" id="RHEA:13993"/>
        <dbReference type="ChEBI" id="CHEBI:16810"/>
        <dbReference type="ChEBI" id="CHEBI:29985"/>
        <dbReference type="ChEBI" id="CHEBI:57700"/>
        <dbReference type="ChEBI" id="CHEBI:58655"/>
        <dbReference type="EC" id="2.6.1.22"/>
    </reaction>
</comment>
<dbReference type="PIRSF" id="PIRSF000521">
    <property type="entry name" value="Transaminase_4ab_Lys_Orn"/>
    <property type="match status" value="1"/>
</dbReference>
<dbReference type="EC" id="2.6.1.22" evidence="5"/>
<dbReference type="PANTHER" id="PTHR11986:SF58">
    <property type="entry name" value="LEUCINE_METHIONINE RACEMASE"/>
    <property type="match status" value="1"/>
</dbReference>
<protein>
    <recommendedName>
        <fullName evidence="12">(S)-3-amino-2-methylpropionate transaminase</fullName>
        <ecNumber evidence="6">2.6.1.19</ecNumber>
        <ecNumber evidence="5">2.6.1.22</ecNumber>
    </recommendedName>
    <alternativeName>
        <fullName evidence="13">GABA aminotransferase</fullName>
    </alternativeName>
    <alternativeName>
        <fullName evidence="11">Gamma-amino-N-butyrate transaminase</fullName>
    </alternativeName>
    <alternativeName>
        <fullName evidence="15">Glutamate:succinic semialdehyde transaminase</fullName>
    </alternativeName>
    <alternativeName>
        <fullName evidence="10">L-AIBAT</fullName>
    </alternativeName>
</protein>
<dbReference type="PROSITE" id="PS00600">
    <property type="entry name" value="AA_TRANSFER_CLASS_3"/>
    <property type="match status" value="1"/>
</dbReference>
<comment type="cofactor">
    <cofactor evidence="2">
        <name>pyridoxal 5'-phosphate</name>
        <dbReference type="ChEBI" id="CHEBI:597326"/>
    </cofactor>
</comment>
<sequence>MTVSYVTTKELQEKREKYVPKGVSNGNLNIAHHAAGATITDIDQNEWIDFAGAIGTLNVGHSHPKVTEAVNKQVEKFLHPGFNVMMYEGYINLAEKLCKITPGSFEKQAILFNSGAEAVENAIKIARRYTGRQAVVSFVRGYHGRTNMTMSMTSKVKPYKFGFGPFAPEVYQAPFPYLYHKPSEMTEEAYIDHMIEEFKDFFIAVVAPETVACVVMEPVQGEGGFIIPPQKFVKAVSDFCKEHGIVFVADEIQTGFGRTGKLFAIEHFDVTPDLMTVSKSLAAGLPLSGVVGKSEILNVADPGELGGTYSGSPVACAAALAVIDIMEEENLPEKAESLGQKIEAKLLDLAERHDYVGDIRRLGAMVAVEIVDHRDSKRPDKKKTADIVKFANENGLLLLSAGLKGNVVRFLAPLVITDDELARGLAILEKAFDHNQI</sequence>
<evidence type="ECO:0000256" key="6">
    <source>
        <dbReference type="ARBA" id="ARBA00012912"/>
    </source>
</evidence>
<gene>
    <name evidence="17" type="ORF">EV207_10983</name>
</gene>
<dbReference type="InterPro" id="IPR050103">
    <property type="entry name" value="Class-III_PLP-dep_AT"/>
</dbReference>
<dbReference type="InterPro" id="IPR049704">
    <property type="entry name" value="Aminotrans_3_PPA_site"/>
</dbReference>
<keyword evidence="18" id="KW-1185">Reference proteome</keyword>
<evidence type="ECO:0000313" key="17">
    <source>
        <dbReference type="EMBL" id="TCP29629.1"/>
    </source>
</evidence>
<dbReference type="Gene3D" id="3.90.1150.10">
    <property type="entry name" value="Aspartate Aminotransferase, domain 1"/>
    <property type="match status" value="1"/>
</dbReference>
<dbReference type="InterPro" id="IPR015422">
    <property type="entry name" value="PyrdxlP-dep_Trfase_small"/>
</dbReference>
<evidence type="ECO:0000256" key="8">
    <source>
        <dbReference type="ARBA" id="ARBA00022679"/>
    </source>
</evidence>
<dbReference type="GO" id="GO:0030170">
    <property type="term" value="F:pyridoxal phosphate binding"/>
    <property type="evidence" value="ECO:0007669"/>
    <property type="project" value="InterPro"/>
</dbReference>
<comment type="similarity">
    <text evidence="4 16">Belongs to the class-III pyridoxal-phosphate-dependent aminotransferase family.</text>
</comment>
<dbReference type="CDD" id="cd00610">
    <property type="entry name" value="OAT_like"/>
    <property type="match status" value="1"/>
</dbReference>
<evidence type="ECO:0000256" key="14">
    <source>
        <dbReference type="ARBA" id="ARBA00048021"/>
    </source>
</evidence>
<dbReference type="Proteomes" id="UP000295416">
    <property type="component" value="Unassembled WGS sequence"/>
</dbReference>
<comment type="catalytic activity">
    <reaction evidence="14">
        <text>4-aminobutanoate + 2-oxoglutarate = succinate semialdehyde + L-glutamate</text>
        <dbReference type="Rhea" id="RHEA:23352"/>
        <dbReference type="ChEBI" id="CHEBI:16810"/>
        <dbReference type="ChEBI" id="CHEBI:29985"/>
        <dbReference type="ChEBI" id="CHEBI:57706"/>
        <dbReference type="ChEBI" id="CHEBI:59888"/>
        <dbReference type="EC" id="2.6.1.19"/>
    </reaction>
</comment>
<dbReference type="Pfam" id="PF00202">
    <property type="entry name" value="Aminotran_3"/>
    <property type="match status" value="1"/>
</dbReference>
<evidence type="ECO:0000256" key="9">
    <source>
        <dbReference type="ARBA" id="ARBA00022898"/>
    </source>
</evidence>
<dbReference type="PANTHER" id="PTHR11986">
    <property type="entry name" value="AMINOTRANSFERASE CLASS III"/>
    <property type="match status" value="1"/>
</dbReference>
<evidence type="ECO:0000256" key="13">
    <source>
        <dbReference type="ARBA" id="ARBA00031787"/>
    </source>
</evidence>